<keyword evidence="1" id="KW-0479">Metal-binding</keyword>
<dbReference type="PANTHER" id="PTHR24408:SF58">
    <property type="entry name" value="TRANSCRIPTION FACTOR (TFIIIA), PUTATIVE (AFU_ORTHOLOGUE AFUA_1G05150)-RELATED"/>
    <property type="match status" value="1"/>
</dbReference>
<feature type="domain" description="C2H2-type" evidence="7">
    <location>
        <begin position="314"/>
        <end position="339"/>
    </location>
</feature>
<sequence>MYMCNKRAMPRIMARAAKQSKFEFEADANFFTQPSAGNGAVSCHQSPAIYDEIAKEIGTNMFVHSALGKVLFRRSEEMAESRQPNGANVAARDGIVSPHCALDNQPNGGTLAPPMPPVILPGIADDVECYPCRACAEERVFLTRAGLEKHAAEQHPERLADLVGIAQHIQNVWANRRWRKQAETAPTPTAAAVCFGGGDGALSEQIGPKSDVSSTQILQECTRCGALFDARCRAEMFDHLAQHQRNDRVRAELGAAYGTQMVQRLCCEQCDLVYPDSMRLADHRCTGADHVKHQQQQPVVEQHCIHEHHRRRRYMCHWCARMFDGIAELNMHKQLAHRGIGMRAATMPDLVSGDDDDDEQDGGTADGEGNSGGSSGGSAPGPSMAQQQLRRDCVQQPLVGIGTDAPANNYEAKVTYPLWPSVPTLRYAVDDGGQLIWLCCEHKFGDKASLLNHRATVHNMMPSSTTSTAAAAAVATPKWVKRLPTMAKQRGIAAGVVVVDGCGQLLTVMGSGDQHQQGSQQLHLHHRQHHAAAVQRPANAINDHHRRLSPPATLILRRGAENVQNQQQQHHLLPPADVRGRLIDGGVTLSQQQAAALHSTQQRIGRHGATSTAPCVGDEAGDGISNDALDNTFFNIPIDPVLF</sequence>
<dbReference type="WBParaSite" id="Gr19_v10_g3379.t1">
    <property type="protein sequence ID" value="Gr19_v10_g3379.t1"/>
    <property type="gene ID" value="Gr19_v10_g3379"/>
</dbReference>
<dbReference type="GO" id="GO:0005634">
    <property type="term" value="C:nucleus"/>
    <property type="evidence" value="ECO:0007669"/>
    <property type="project" value="TreeGrafter"/>
</dbReference>
<feature type="compositionally biased region" description="Acidic residues" evidence="6">
    <location>
        <begin position="352"/>
        <end position="361"/>
    </location>
</feature>
<proteinExistence type="predicted"/>
<keyword evidence="4" id="KW-0862">Zinc</keyword>
<dbReference type="GO" id="GO:0000981">
    <property type="term" value="F:DNA-binding transcription factor activity, RNA polymerase II-specific"/>
    <property type="evidence" value="ECO:0007669"/>
    <property type="project" value="TreeGrafter"/>
</dbReference>
<keyword evidence="2" id="KW-0677">Repeat</keyword>
<organism evidence="8 9">
    <name type="scientific">Globodera rostochiensis</name>
    <name type="common">Golden nematode worm</name>
    <name type="synonym">Heterodera rostochiensis</name>
    <dbReference type="NCBI Taxonomy" id="31243"/>
    <lineage>
        <taxon>Eukaryota</taxon>
        <taxon>Metazoa</taxon>
        <taxon>Ecdysozoa</taxon>
        <taxon>Nematoda</taxon>
        <taxon>Chromadorea</taxon>
        <taxon>Rhabditida</taxon>
        <taxon>Tylenchina</taxon>
        <taxon>Tylenchomorpha</taxon>
        <taxon>Tylenchoidea</taxon>
        <taxon>Heteroderidae</taxon>
        <taxon>Heteroderinae</taxon>
        <taxon>Globodera</taxon>
    </lineage>
</organism>
<dbReference type="SMART" id="SM00355">
    <property type="entry name" value="ZnF_C2H2"/>
    <property type="match status" value="5"/>
</dbReference>
<dbReference type="AlphaFoldDB" id="A0A914HQQ6"/>
<evidence type="ECO:0000256" key="1">
    <source>
        <dbReference type="ARBA" id="ARBA00022723"/>
    </source>
</evidence>
<keyword evidence="8" id="KW-1185">Reference proteome</keyword>
<reference evidence="9" key="1">
    <citation type="submission" date="2022-11" db="UniProtKB">
        <authorList>
            <consortium name="WormBaseParasite"/>
        </authorList>
    </citation>
    <scope>IDENTIFICATION</scope>
</reference>
<evidence type="ECO:0000256" key="2">
    <source>
        <dbReference type="ARBA" id="ARBA00022737"/>
    </source>
</evidence>
<evidence type="ECO:0000256" key="5">
    <source>
        <dbReference type="PROSITE-ProRule" id="PRU00042"/>
    </source>
</evidence>
<evidence type="ECO:0000313" key="8">
    <source>
        <dbReference type="Proteomes" id="UP000887572"/>
    </source>
</evidence>
<dbReference type="InterPro" id="IPR013087">
    <property type="entry name" value="Znf_C2H2_type"/>
</dbReference>
<accession>A0A914HQQ6</accession>
<evidence type="ECO:0000256" key="4">
    <source>
        <dbReference type="ARBA" id="ARBA00022833"/>
    </source>
</evidence>
<dbReference type="GO" id="GO:0043565">
    <property type="term" value="F:sequence-specific DNA binding"/>
    <property type="evidence" value="ECO:0007669"/>
    <property type="project" value="TreeGrafter"/>
</dbReference>
<dbReference type="Proteomes" id="UP000887572">
    <property type="component" value="Unplaced"/>
</dbReference>
<dbReference type="PANTHER" id="PTHR24408">
    <property type="entry name" value="ZINC FINGER PROTEIN"/>
    <property type="match status" value="1"/>
</dbReference>
<feature type="region of interest" description="Disordered" evidence="6">
    <location>
        <begin position="347"/>
        <end position="389"/>
    </location>
</feature>
<evidence type="ECO:0000256" key="6">
    <source>
        <dbReference type="SAM" id="MobiDB-lite"/>
    </source>
</evidence>
<dbReference type="PROSITE" id="PS50157">
    <property type="entry name" value="ZINC_FINGER_C2H2_2"/>
    <property type="match status" value="1"/>
</dbReference>
<dbReference type="GO" id="GO:0008270">
    <property type="term" value="F:zinc ion binding"/>
    <property type="evidence" value="ECO:0007669"/>
    <property type="project" value="UniProtKB-KW"/>
</dbReference>
<feature type="compositionally biased region" description="Gly residues" evidence="6">
    <location>
        <begin position="364"/>
        <end position="379"/>
    </location>
</feature>
<dbReference type="PROSITE" id="PS00028">
    <property type="entry name" value="ZINC_FINGER_C2H2_1"/>
    <property type="match status" value="1"/>
</dbReference>
<protein>
    <submittedName>
        <fullName evidence="9">C2H2-type domain-containing protein</fullName>
    </submittedName>
</protein>
<evidence type="ECO:0000256" key="3">
    <source>
        <dbReference type="ARBA" id="ARBA00022771"/>
    </source>
</evidence>
<evidence type="ECO:0000259" key="7">
    <source>
        <dbReference type="PROSITE" id="PS50157"/>
    </source>
</evidence>
<keyword evidence="3 5" id="KW-0863">Zinc-finger</keyword>
<evidence type="ECO:0000313" key="9">
    <source>
        <dbReference type="WBParaSite" id="Gr19_v10_g3379.t1"/>
    </source>
</evidence>
<name>A0A914HQQ6_GLORO</name>